<comment type="caution">
    <text evidence="1">The sequence shown here is derived from an EMBL/GenBank/DDBJ whole genome shotgun (WGS) entry which is preliminary data.</text>
</comment>
<gene>
    <name evidence="1" type="ORF">NBRC110019_00580</name>
</gene>
<dbReference type="EMBL" id="BRVP01000001">
    <property type="protein sequence ID" value="GLB51019.1"/>
    <property type="molecule type" value="Genomic_DNA"/>
</dbReference>
<dbReference type="AlphaFoldDB" id="A0A9W6ETG5"/>
<evidence type="ECO:0000313" key="2">
    <source>
        <dbReference type="Proteomes" id="UP001143545"/>
    </source>
</evidence>
<evidence type="ECO:0000313" key="1">
    <source>
        <dbReference type="EMBL" id="GLB51019.1"/>
    </source>
</evidence>
<name>A0A9W6ETG5_9FLAO</name>
<organism evidence="1 2">
    <name type="scientific">Neptunitalea chrysea</name>
    <dbReference type="NCBI Taxonomy" id="1647581"/>
    <lineage>
        <taxon>Bacteria</taxon>
        <taxon>Pseudomonadati</taxon>
        <taxon>Bacteroidota</taxon>
        <taxon>Flavobacteriia</taxon>
        <taxon>Flavobacteriales</taxon>
        <taxon>Flavobacteriaceae</taxon>
        <taxon>Neptunitalea</taxon>
    </lineage>
</organism>
<protein>
    <submittedName>
        <fullName evidence="1">Uncharacterized protein</fullName>
    </submittedName>
</protein>
<accession>A0A9W6ETG5</accession>
<proteinExistence type="predicted"/>
<keyword evidence="2" id="KW-1185">Reference proteome</keyword>
<sequence>MLSSKHYYTPLDVVKTDIQELGDFKPATDTMQVVLKGHISLVMLFDEDPIQHVTEISNVNEKAYKWAKGYKGFQLIFVVPEEYKESEPIIREKIGEYVDLKYWTFVFGSNDDIHKYYQNLKQGFDNDTTFGLNTHFYIIDKELGLRGRKDDEKGMPLYGYDATNISELHKKVVSDLRILFQEYRDKRSGKFNSDQRRLKELSDEE</sequence>
<reference evidence="1" key="1">
    <citation type="submission" date="2022-07" db="EMBL/GenBank/DDBJ databases">
        <title>Taxonomy of Novel Oxalotrophic and Methylotrophic Bacteria.</title>
        <authorList>
            <person name="Sahin N."/>
            <person name="Tani A."/>
        </authorList>
    </citation>
    <scope>NUCLEOTIDE SEQUENCE</scope>
    <source>
        <strain evidence="1">AM327</strain>
    </source>
</reference>
<dbReference type="Proteomes" id="UP001143545">
    <property type="component" value="Unassembled WGS sequence"/>
</dbReference>